<feature type="compositionally biased region" description="Basic and acidic residues" evidence="1">
    <location>
        <begin position="50"/>
        <end position="63"/>
    </location>
</feature>
<feature type="compositionally biased region" description="Basic and acidic residues" evidence="1">
    <location>
        <begin position="86"/>
        <end position="100"/>
    </location>
</feature>
<name>A0ABQ9H9Y3_9NEOP</name>
<feature type="region of interest" description="Disordered" evidence="1">
    <location>
        <begin position="86"/>
        <end position="107"/>
    </location>
</feature>
<evidence type="ECO:0000313" key="2">
    <source>
        <dbReference type="EMBL" id="KAJ8881115.1"/>
    </source>
</evidence>
<protein>
    <submittedName>
        <fullName evidence="2">Uncharacterized protein</fullName>
    </submittedName>
</protein>
<evidence type="ECO:0000313" key="3">
    <source>
        <dbReference type="Proteomes" id="UP001159363"/>
    </source>
</evidence>
<dbReference type="EMBL" id="JARBHB010000006">
    <property type="protein sequence ID" value="KAJ8881115.1"/>
    <property type="molecule type" value="Genomic_DNA"/>
</dbReference>
<feature type="region of interest" description="Disordered" evidence="1">
    <location>
        <begin position="611"/>
        <end position="643"/>
    </location>
</feature>
<dbReference type="Proteomes" id="UP001159363">
    <property type="component" value="Chromosome 5"/>
</dbReference>
<evidence type="ECO:0000256" key="1">
    <source>
        <dbReference type="SAM" id="MobiDB-lite"/>
    </source>
</evidence>
<accession>A0ABQ9H9Y3</accession>
<keyword evidence="3" id="KW-1185">Reference proteome</keyword>
<feature type="compositionally biased region" description="Basic and acidic residues" evidence="1">
    <location>
        <begin position="616"/>
        <end position="630"/>
    </location>
</feature>
<feature type="region of interest" description="Disordered" evidence="1">
    <location>
        <begin position="45"/>
        <end position="74"/>
    </location>
</feature>
<comment type="caution">
    <text evidence="2">The sequence shown here is derived from an EMBL/GenBank/DDBJ whole genome shotgun (WGS) entry which is preliminary data.</text>
</comment>
<organism evidence="2 3">
    <name type="scientific">Dryococelus australis</name>
    <dbReference type="NCBI Taxonomy" id="614101"/>
    <lineage>
        <taxon>Eukaryota</taxon>
        <taxon>Metazoa</taxon>
        <taxon>Ecdysozoa</taxon>
        <taxon>Arthropoda</taxon>
        <taxon>Hexapoda</taxon>
        <taxon>Insecta</taxon>
        <taxon>Pterygota</taxon>
        <taxon>Neoptera</taxon>
        <taxon>Polyneoptera</taxon>
        <taxon>Phasmatodea</taxon>
        <taxon>Verophasmatodea</taxon>
        <taxon>Anareolatae</taxon>
        <taxon>Phasmatidae</taxon>
        <taxon>Eurycanthinae</taxon>
        <taxon>Dryococelus</taxon>
    </lineage>
</organism>
<sequence>MITLVRVWPAAVSDATCDPPPAQRCAAECDKVTCRNLIHARSHLAGGGVGEERVSRGWTREASGRGSLNSNPSLRRPCWERGREFDEPRLPERGSHDSSGVRKRGFGRGARGVAASLRVPGSTLAPFLHDSSSFCRGPRHDLSVVGDGDLDTRHRCQHACQLGPWRSRLLRALTRHCTEVRWHNHSSPSSPQRMTAIGTPLKRHVDDGGPNATGLSGIAVLFEDVHAALREHYKSVQSPARSGDGALVARARVTLVAPGLLNQKRKKKKKRCRHAGPLSGNPTCKAVQGKAVHDKIPRKQKTRDACLCYLPSPSAQCSFKSSPQLRDAARCDAERCDVTSNQPIVIHIARDERQLATPALATSLTCRGGDIADDGGALNCTAVGLEHLTPRLQALCLVASRSSHQRGQVHNRAAIFSAFLLRGHCSLREVHAIRREHCVPLHRLANRGDGSLGGRGAVSPSLLLYFCASNARNSSRGHDDVAVRLLASHLGVTGCDSLRAVAPGFSASGSRAGLCRWSVGFFSGISRPPPFFHSDAVPYRPRFILIDSQDLDVKSRSNLFTHSFIAPTRKTCSVSPARCTLEVILLKPFTIKSAKFTVNGLCPHSSPIASAGLRPADVDSVKERDWRSDEDGGMGGGEEEPFG</sequence>
<proteinExistence type="predicted"/>
<gene>
    <name evidence="2" type="ORF">PR048_017588</name>
</gene>
<reference evidence="2 3" key="1">
    <citation type="submission" date="2023-02" db="EMBL/GenBank/DDBJ databases">
        <title>LHISI_Scaffold_Assembly.</title>
        <authorList>
            <person name="Stuart O.P."/>
            <person name="Cleave R."/>
            <person name="Magrath M.J.L."/>
            <person name="Mikheyev A.S."/>
        </authorList>
    </citation>
    <scope>NUCLEOTIDE SEQUENCE [LARGE SCALE GENOMIC DNA]</scope>
    <source>
        <strain evidence="2">Daus_M_001</strain>
        <tissue evidence="2">Leg muscle</tissue>
    </source>
</reference>